<dbReference type="RefSeq" id="XP_004516803.1">
    <property type="nucleotide sequence ID" value="XM_004516746.2"/>
</dbReference>
<keyword evidence="4 6" id="KW-0472">Membrane</keyword>
<accession>A0A1S2Z872</accession>
<dbReference type="PANTHER" id="PTHR24064">
    <property type="entry name" value="SOLUTE CARRIER FAMILY 22 MEMBER"/>
    <property type="match status" value="1"/>
</dbReference>
<dbReference type="KEGG" id="cam:101509294"/>
<name>A0A1S2Z872_CICAR</name>
<dbReference type="InterPro" id="IPR036259">
    <property type="entry name" value="MFS_trans_sf"/>
</dbReference>
<feature type="domain" description="Major facilitator superfamily (MFS) profile" evidence="7">
    <location>
        <begin position="1"/>
        <end position="178"/>
    </location>
</feature>
<dbReference type="AlphaFoldDB" id="A0A1S2Z872"/>
<evidence type="ECO:0000256" key="3">
    <source>
        <dbReference type="ARBA" id="ARBA00022989"/>
    </source>
</evidence>
<proteinExistence type="predicted"/>
<evidence type="ECO:0000256" key="2">
    <source>
        <dbReference type="ARBA" id="ARBA00022692"/>
    </source>
</evidence>
<evidence type="ECO:0000256" key="1">
    <source>
        <dbReference type="ARBA" id="ARBA00004141"/>
    </source>
</evidence>
<dbReference type="GO" id="GO:0022857">
    <property type="term" value="F:transmembrane transporter activity"/>
    <property type="evidence" value="ECO:0007669"/>
    <property type="project" value="InterPro"/>
</dbReference>
<dbReference type="Gene3D" id="1.20.1250.20">
    <property type="entry name" value="MFS general substrate transporter like domains"/>
    <property type="match status" value="1"/>
</dbReference>
<gene>
    <name evidence="9" type="primary">LOC101509294</name>
</gene>
<sequence length="217" mass="24426">MNAIEEVFQLSRAMFVVALLTTVPGYWCTVFLIDKIGRFRIQLVGFLVMFACMWFLERKYRSFWGESECGKDAKYDYCKGNLIMFAILFGLTLFFANFGPNSTTFIVLAELFPARFRLTCHGISAAAGKSGAILGAFVVQSYIDSAHDKTKGIKKAIMALLVVNLLGFFCTFLVPETQGRSLEEISGEEKEFEENNTSSEVKNDEKEGTRNTSFELK</sequence>
<evidence type="ECO:0000256" key="6">
    <source>
        <dbReference type="SAM" id="Phobius"/>
    </source>
</evidence>
<keyword evidence="2 6" id="KW-0812">Transmembrane</keyword>
<feature type="transmembrane region" description="Helical" evidence="6">
    <location>
        <begin position="39"/>
        <end position="56"/>
    </location>
</feature>
<evidence type="ECO:0000256" key="5">
    <source>
        <dbReference type="SAM" id="MobiDB-lite"/>
    </source>
</evidence>
<dbReference type="eggNOG" id="KOG0252">
    <property type="taxonomic scope" value="Eukaryota"/>
</dbReference>
<reference evidence="9" key="1">
    <citation type="submission" date="2025-08" db="UniProtKB">
        <authorList>
            <consortium name="RefSeq"/>
        </authorList>
    </citation>
    <scope>IDENTIFICATION</scope>
    <source>
        <tissue evidence="9">Etiolated seedlings</tissue>
    </source>
</reference>
<organism evidence="8 9">
    <name type="scientific">Cicer arietinum</name>
    <name type="common">Chickpea</name>
    <name type="synonym">Garbanzo</name>
    <dbReference type="NCBI Taxonomy" id="3827"/>
    <lineage>
        <taxon>Eukaryota</taxon>
        <taxon>Viridiplantae</taxon>
        <taxon>Streptophyta</taxon>
        <taxon>Embryophyta</taxon>
        <taxon>Tracheophyta</taxon>
        <taxon>Spermatophyta</taxon>
        <taxon>Magnoliopsida</taxon>
        <taxon>eudicotyledons</taxon>
        <taxon>Gunneridae</taxon>
        <taxon>Pentapetalae</taxon>
        <taxon>rosids</taxon>
        <taxon>fabids</taxon>
        <taxon>Fabales</taxon>
        <taxon>Fabaceae</taxon>
        <taxon>Papilionoideae</taxon>
        <taxon>50 kb inversion clade</taxon>
        <taxon>NPAAA clade</taxon>
        <taxon>Hologalegina</taxon>
        <taxon>IRL clade</taxon>
        <taxon>Cicereae</taxon>
        <taxon>Cicer</taxon>
    </lineage>
</organism>
<protein>
    <submittedName>
        <fullName evidence="9">Inorganic phosphate transporter 1-11-like</fullName>
    </submittedName>
</protein>
<comment type="subcellular location">
    <subcellularLocation>
        <location evidence="1">Membrane</location>
        <topology evidence="1">Multi-pass membrane protein</topology>
    </subcellularLocation>
</comment>
<dbReference type="GO" id="GO:0016020">
    <property type="term" value="C:membrane"/>
    <property type="evidence" value="ECO:0007669"/>
    <property type="project" value="UniProtKB-SubCell"/>
</dbReference>
<feature type="transmembrane region" description="Helical" evidence="6">
    <location>
        <begin position="77"/>
        <end position="96"/>
    </location>
</feature>
<dbReference type="SUPFAM" id="SSF103473">
    <property type="entry name" value="MFS general substrate transporter"/>
    <property type="match status" value="1"/>
</dbReference>
<dbReference type="InterPro" id="IPR020846">
    <property type="entry name" value="MFS_dom"/>
</dbReference>
<dbReference type="InterPro" id="IPR005828">
    <property type="entry name" value="MFS_sugar_transport-like"/>
</dbReference>
<feature type="transmembrane region" description="Helical" evidence="6">
    <location>
        <begin position="12"/>
        <end position="33"/>
    </location>
</feature>
<evidence type="ECO:0000313" key="9">
    <source>
        <dbReference type="RefSeq" id="XP_004516803.1"/>
    </source>
</evidence>
<evidence type="ECO:0000259" key="7">
    <source>
        <dbReference type="PROSITE" id="PS50850"/>
    </source>
</evidence>
<feature type="transmembrane region" description="Helical" evidence="6">
    <location>
        <begin position="116"/>
        <end position="143"/>
    </location>
</feature>
<feature type="region of interest" description="Disordered" evidence="5">
    <location>
        <begin position="184"/>
        <end position="217"/>
    </location>
</feature>
<keyword evidence="3 6" id="KW-1133">Transmembrane helix</keyword>
<keyword evidence="8" id="KW-1185">Reference proteome</keyword>
<dbReference type="OrthoDB" id="433512at2759"/>
<evidence type="ECO:0000313" key="8">
    <source>
        <dbReference type="Proteomes" id="UP000087171"/>
    </source>
</evidence>
<dbReference type="GeneID" id="101509294"/>
<evidence type="ECO:0000256" key="4">
    <source>
        <dbReference type="ARBA" id="ARBA00023136"/>
    </source>
</evidence>
<dbReference type="PROSITE" id="PS50850">
    <property type="entry name" value="MFS"/>
    <property type="match status" value="1"/>
</dbReference>
<dbReference type="Proteomes" id="UP000087171">
    <property type="component" value="Unplaced"/>
</dbReference>
<feature type="transmembrane region" description="Helical" evidence="6">
    <location>
        <begin position="155"/>
        <end position="174"/>
    </location>
</feature>
<dbReference type="Pfam" id="PF00083">
    <property type="entry name" value="Sugar_tr"/>
    <property type="match status" value="1"/>
</dbReference>